<dbReference type="EMBL" id="BK015712">
    <property type="protein sequence ID" value="DAE21545.1"/>
    <property type="molecule type" value="Genomic_DNA"/>
</dbReference>
<protein>
    <submittedName>
        <fullName evidence="2">Uncharacterized protein</fullName>
    </submittedName>
</protein>
<reference evidence="2" key="1">
    <citation type="journal article" date="2021" name="Proc. Natl. Acad. Sci. U.S.A.">
        <title>A Catalog of Tens of Thousands of Viruses from Human Metagenomes Reveals Hidden Associations with Chronic Diseases.</title>
        <authorList>
            <person name="Tisza M.J."/>
            <person name="Buck C.B."/>
        </authorList>
    </citation>
    <scope>NUCLEOTIDE SEQUENCE</scope>
    <source>
        <strain evidence="2">CtgXL3</strain>
    </source>
</reference>
<proteinExistence type="predicted"/>
<sequence>MTSIILTSVQSQRSNTHDSRKHSVIFHHKIKRPNL</sequence>
<evidence type="ECO:0000256" key="1">
    <source>
        <dbReference type="SAM" id="MobiDB-lite"/>
    </source>
</evidence>
<feature type="compositionally biased region" description="Polar residues" evidence="1">
    <location>
        <begin position="1"/>
        <end position="14"/>
    </location>
</feature>
<accession>A0A8S5QRU8</accession>
<evidence type="ECO:0000313" key="2">
    <source>
        <dbReference type="EMBL" id="DAE21545.1"/>
    </source>
</evidence>
<name>A0A8S5QRU8_9CAUD</name>
<feature type="region of interest" description="Disordered" evidence="1">
    <location>
        <begin position="1"/>
        <end position="23"/>
    </location>
</feature>
<organism evidence="2">
    <name type="scientific">Myoviridae sp. ctgXL3</name>
    <dbReference type="NCBI Taxonomy" id="2826681"/>
    <lineage>
        <taxon>Viruses</taxon>
        <taxon>Duplodnaviria</taxon>
        <taxon>Heunggongvirae</taxon>
        <taxon>Uroviricota</taxon>
        <taxon>Caudoviricetes</taxon>
    </lineage>
</organism>